<dbReference type="Proteomes" id="UP000029548">
    <property type="component" value="Unassembled WGS sequence"/>
</dbReference>
<dbReference type="GO" id="GO:0034220">
    <property type="term" value="P:monoatomic ion transmembrane transport"/>
    <property type="evidence" value="ECO:0007669"/>
    <property type="project" value="UniProtKB-KW"/>
</dbReference>
<dbReference type="EMBL" id="JRNE01000087">
    <property type="protein sequence ID" value="KGF14959.1"/>
    <property type="molecule type" value="Genomic_DNA"/>
</dbReference>
<evidence type="ECO:0000256" key="1">
    <source>
        <dbReference type="ARBA" id="ARBA00004651"/>
    </source>
</evidence>
<name>A0A096A291_9CORY</name>
<keyword evidence="6" id="KW-0406">Ion transport</keyword>
<evidence type="ECO:0000313" key="12">
    <source>
        <dbReference type="Proteomes" id="UP000029548"/>
    </source>
</evidence>
<comment type="function">
    <text evidence="9">Fluoride-specific ion channel. Important for reducing fluoride concentration in the cell, thus reducing its toxicity.</text>
</comment>
<feature type="transmembrane region" description="Helical" evidence="10">
    <location>
        <begin position="67"/>
        <end position="88"/>
    </location>
</feature>
<gene>
    <name evidence="11" type="ORF">HMPREF1650_12725</name>
</gene>
<comment type="similarity">
    <text evidence="7 10">Belongs to the fluoride channel Fluc/FEX (TC 1.A.43) family.</text>
</comment>
<evidence type="ECO:0000313" key="11">
    <source>
        <dbReference type="EMBL" id="KGF14959.1"/>
    </source>
</evidence>
<accession>A0A096A291</accession>
<evidence type="ECO:0000256" key="4">
    <source>
        <dbReference type="ARBA" id="ARBA00022989"/>
    </source>
</evidence>
<dbReference type="GO" id="GO:0005886">
    <property type="term" value="C:plasma membrane"/>
    <property type="evidence" value="ECO:0007669"/>
    <property type="project" value="UniProtKB-SubCell"/>
</dbReference>
<dbReference type="InterPro" id="IPR003691">
    <property type="entry name" value="FluC"/>
</dbReference>
<reference evidence="11 12" key="1">
    <citation type="submission" date="2014-07" db="EMBL/GenBank/DDBJ databases">
        <authorList>
            <person name="McCorrison J."/>
            <person name="Sanka R."/>
            <person name="Torralba M."/>
            <person name="Gillis M."/>
            <person name="Haft D.H."/>
            <person name="Methe B."/>
            <person name="Sutton G."/>
            <person name="Nelson K.E."/>
        </authorList>
    </citation>
    <scope>NUCLEOTIDE SEQUENCE [LARGE SCALE GENOMIC DNA]</scope>
    <source>
        <strain evidence="11 12">DNF00450</strain>
    </source>
</reference>
<evidence type="ECO:0000256" key="6">
    <source>
        <dbReference type="ARBA" id="ARBA00023303"/>
    </source>
</evidence>
<keyword evidence="5 10" id="KW-0472">Membrane</keyword>
<keyword evidence="6" id="KW-0407">Ion channel</keyword>
<feature type="transmembrane region" description="Helical" evidence="10">
    <location>
        <begin position="100"/>
        <end position="121"/>
    </location>
</feature>
<evidence type="ECO:0000256" key="3">
    <source>
        <dbReference type="ARBA" id="ARBA00022692"/>
    </source>
</evidence>
<organism evidence="11 12">
    <name type="scientific">Corynebacterium freneyi DNF00450</name>
    <dbReference type="NCBI Taxonomy" id="1287475"/>
    <lineage>
        <taxon>Bacteria</taxon>
        <taxon>Bacillati</taxon>
        <taxon>Actinomycetota</taxon>
        <taxon>Actinomycetes</taxon>
        <taxon>Mycobacteriales</taxon>
        <taxon>Corynebacteriaceae</taxon>
        <taxon>Corynebacterium</taxon>
    </lineage>
</organism>
<evidence type="ECO:0000256" key="5">
    <source>
        <dbReference type="ARBA" id="ARBA00023136"/>
    </source>
</evidence>
<keyword evidence="3 10" id="KW-0812">Transmembrane</keyword>
<dbReference type="RefSeq" id="WP_156968824.1">
    <property type="nucleotide sequence ID" value="NZ_JRNE01000087.1"/>
</dbReference>
<keyword evidence="2 10" id="KW-1003">Cell membrane</keyword>
<feature type="transmembrane region" description="Helical" evidence="10">
    <location>
        <begin position="6"/>
        <end position="30"/>
    </location>
</feature>
<dbReference type="AlphaFoldDB" id="A0A096A291"/>
<keyword evidence="6" id="KW-0813">Transport</keyword>
<dbReference type="Pfam" id="PF02537">
    <property type="entry name" value="CRCB"/>
    <property type="match status" value="1"/>
</dbReference>
<evidence type="ECO:0000256" key="9">
    <source>
        <dbReference type="ARBA" id="ARBA00049940"/>
    </source>
</evidence>
<evidence type="ECO:0000256" key="8">
    <source>
        <dbReference type="ARBA" id="ARBA00035585"/>
    </source>
</evidence>
<feature type="transmembrane region" description="Helical" evidence="10">
    <location>
        <begin position="37"/>
        <end position="61"/>
    </location>
</feature>
<protein>
    <recommendedName>
        <fullName evidence="10">Fluoride-specific ion channel</fullName>
    </recommendedName>
</protein>
<evidence type="ECO:0000256" key="2">
    <source>
        <dbReference type="ARBA" id="ARBA00022475"/>
    </source>
</evidence>
<proteinExistence type="inferred from homology"/>
<sequence length="122" mass="12469">MVPESPATALMTVLLVAAGAASGGMTRFWFGEVSSRVACSALPGTFFANVVACGIAGLAWSTWDGGGFGWAVLGAGYAGALSTWSTLAREIGELYRTRSWWAVGYPVLTIVTGAAAASLFLG</sequence>
<comment type="catalytic activity">
    <reaction evidence="8">
        <text>fluoride(in) = fluoride(out)</text>
        <dbReference type="Rhea" id="RHEA:76159"/>
        <dbReference type="ChEBI" id="CHEBI:17051"/>
    </reaction>
    <physiologicalReaction direction="left-to-right" evidence="8">
        <dbReference type="Rhea" id="RHEA:76160"/>
    </physiologicalReaction>
</comment>
<evidence type="ECO:0000256" key="7">
    <source>
        <dbReference type="ARBA" id="ARBA00035120"/>
    </source>
</evidence>
<comment type="subcellular location">
    <subcellularLocation>
        <location evidence="1">Cell membrane</location>
        <topology evidence="1">Multi-pass membrane protein</topology>
    </subcellularLocation>
</comment>
<comment type="caution">
    <text evidence="11">The sequence shown here is derived from an EMBL/GenBank/DDBJ whole genome shotgun (WGS) entry which is preliminary data.</text>
</comment>
<evidence type="ECO:0000256" key="10">
    <source>
        <dbReference type="RuleBase" id="RU004340"/>
    </source>
</evidence>
<keyword evidence="4 10" id="KW-1133">Transmembrane helix</keyword>